<dbReference type="PANTHER" id="PTHR32251:SF17">
    <property type="entry name" value="STEROID 5-ALPHA REDUCTASE C-TERMINAL DOMAIN-CONTAINING PROTEIN"/>
    <property type="match status" value="1"/>
</dbReference>
<protein>
    <submittedName>
        <fullName evidence="2">Steroid 5-alpha reductase family enzyme</fullName>
    </submittedName>
</protein>
<dbReference type="PROSITE" id="PS50244">
    <property type="entry name" value="S5A_REDUCTASE"/>
    <property type="match status" value="1"/>
</dbReference>
<evidence type="ECO:0000256" key="1">
    <source>
        <dbReference type="SAM" id="Phobius"/>
    </source>
</evidence>
<comment type="caution">
    <text evidence="2">The sequence shown here is derived from an EMBL/GenBank/DDBJ whole genome shotgun (WGS) entry which is preliminary data.</text>
</comment>
<proteinExistence type="predicted"/>
<gene>
    <name evidence="2" type="ORF">BC739_001658</name>
</gene>
<dbReference type="PANTHER" id="PTHR32251">
    <property type="entry name" value="3-OXO-5-ALPHA-STEROID 4-DEHYDROGENASE"/>
    <property type="match status" value="1"/>
</dbReference>
<feature type="transmembrane region" description="Helical" evidence="1">
    <location>
        <begin position="61"/>
        <end position="79"/>
    </location>
</feature>
<feature type="transmembrane region" description="Helical" evidence="1">
    <location>
        <begin position="137"/>
        <end position="158"/>
    </location>
</feature>
<feature type="transmembrane region" description="Helical" evidence="1">
    <location>
        <begin position="113"/>
        <end position="131"/>
    </location>
</feature>
<keyword evidence="1" id="KW-1133">Transmembrane helix</keyword>
<keyword evidence="3" id="KW-1185">Reference proteome</keyword>
<feature type="transmembrane region" description="Helical" evidence="1">
    <location>
        <begin position="6"/>
        <end position="29"/>
    </location>
</feature>
<keyword evidence="1" id="KW-0472">Membrane</keyword>
<accession>A0ABR6BC57</accession>
<dbReference type="InterPro" id="IPR010721">
    <property type="entry name" value="UstE-like"/>
</dbReference>
<name>A0ABR6BC57_9PSEU</name>
<organism evidence="2 3">
    <name type="scientific">Kutzneria viridogrisea</name>
    <dbReference type="NCBI Taxonomy" id="47990"/>
    <lineage>
        <taxon>Bacteria</taxon>
        <taxon>Bacillati</taxon>
        <taxon>Actinomycetota</taxon>
        <taxon>Actinomycetes</taxon>
        <taxon>Pseudonocardiales</taxon>
        <taxon>Pseudonocardiaceae</taxon>
        <taxon>Kutzneria</taxon>
    </lineage>
</organism>
<reference evidence="2 3" key="1">
    <citation type="submission" date="2020-08" db="EMBL/GenBank/DDBJ databases">
        <title>Genomic Encyclopedia of Archaeal and Bacterial Type Strains, Phase II (KMG-II): from individual species to whole genera.</title>
        <authorList>
            <person name="Goeker M."/>
        </authorList>
    </citation>
    <scope>NUCLEOTIDE SEQUENCE [LARGE SCALE GENOMIC DNA]</scope>
    <source>
        <strain evidence="2 3">DSM 43850</strain>
    </source>
</reference>
<dbReference type="Pfam" id="PF06966">
    <property type="entry name" value="DUF1295"/>
    <property type="match status" value="1"/>
</dbReference>
<evidence type="ECO:0000313" key="3">
    <source>
        <dbReference type="Proteomes" id="UP000517916"/>
    </source>
</evidence>
<feature type="transmembrane region" description="Helical" evidence="1">
    <location>
        <begin position="36"/>
        <end position="55"/>
    </location>
</feature>
<dbReference type="Gene3D" id="1.20.120.1630">
    <property type="match status" value="1"/>
</dbReference>
<keyword evidence="1" id="KW-0812">Transmembrane</keyword>
<dbReference type="Proteomes" id="UP000517916">
    <property type="component" value="Unassembled WGS sequence"/>
</dbReference>
<dbReference type="EMBL" id="JACJID010000001">
    <property type="protein sequence ID" value="MBA8924461.1"/>
    <property type="molecule type" value="Genomic_DNA"/>
</dbReference>
<evidence type="ECO:0000313" key="2">
    <source>
        <dbReference type="EMBL" id="MBA8924461.1"/>
    </source>
</evidence>
<sequence length="264" mass="29007">MNLSGFLLNLLISAGAVLVVMLIALGLAVRRGRHDGIDAVWGLGFAVIALVTLAVSDGDLVTRLVVTGLTVVWGVRLAVHIHRRNHGRPEDPRYVALMGRATGNPVWYAFRKIYLIQGVIMWFVSMPVQAAQYETGAFGLLGWLGVLVWLVGLGFEAVGDQQLARFKADPGNRGKIMDRGLWRYTRHPNYFGDACVWWGLYLVACQHWIGALTVLSPVVMTAFLTKGTGKALTEKNMANRPGFAEYVKRTSGFFPLPPRTGGSR</sequence>